<dbReference type="AlphaFoldDB" id="A0A2U3KNX3"/>
<feature type="domain" description="VOC" evidence="1">
    <location>
        <begin position="27"/>
        <end position="144"/>
    </location>
</feature>
<dbReference type="InterPro" id="IPR029068">
    <property type="entry name" value="Glyas_Bleomycin-R_OHBP_Dase"/>
</dbReference>
<accession>A0A2U3KNX3</accession>
<dbReference type="Proteomes" id="UP000238916">
    <property type="component" value="Unassembled WGS sequence"/>
</dbReference>
<dbReference type="SUPFAM" id="SSF54593">
    <property type="entry name" value="Glyoxalase/Bleomycin resistance protein/Dihydroxybiphenyl dioxygenase"/>
    <property type="match status" value="1"/>
</dbReference>
<dbReference type="PROSITE" id="PS51819">
    <property type="entry name" value="VOC"/>
    <property type="match status" value="1"/>
</dbReference>
<evidence type="ECO:0000313" key="2">
    <source>
        <dbReference type="EMBL" id="SPF41356.1"/>
    </source>
</evidence>
<name>A0A2U3KNX3_9FIRM</name>
<reference evidence="3" key="1">
    <citation type="submission" date="2018-02" db="EMBL/GenBank/DDBJ databases">
        <authorList>
            <person name="Hausmann B."/>
        </authorList>
    </citation>
    <scope>NUCLEOTIDE SEQUENCE [LARGE SCALE GENOMIC DNA]</scope>
    <source>
        <strain evidence="3">Peat soil MAG SbF1</strain>
    </source>
</reference>
<sequence>MNLQLLSNVKCDIFKLEFKNNWSETMNFCWCTITVENMDDSLKFYQEIVGLPITRRFTAGAGVEISFLGEGETKVELVCNPNHRATGKAEGISLGFEVESVDHMIEVIKEKGLEVESGPFQPNPHIKFFHVKDPNGVSIQFVENM</sequence>
<dbReference type="InterPro" id="IPR004360">
    <property type="entry name" value="Glyas_Fos-R_dOase_dom"/>
</dbReference>
<dbReference type="GO" id="GO:0051213">
    <property type="term" value="F:dioxygenase activity"/>
    <property type="evidence" value="ECO:0007669"/>
    <property type="project" value="UniProtKB-KW"/>
</dbReference>
<dbReference type="EMBL" id="OMOF01000166">
    <property type="protein sequence ID" value="SPF41356.1"/>
    <property type="molecule type" value="Genomic_DNA"/>
</dbReference>
<evidence type="ECO:0000259" key="1">
    <source>
        <dbReference type="PROSITE" id="PS51819"/>
    </source>
</evidence>
<protein>
    <submittedName>
        <fullName evidence="2">Glyoxalase/bleomycin resistance protein/dioxygenase</fullName>
    </submittedName>
</protein>
<dbReference type="Pfam" id="PF00903">
    <property type="entry name" value="Glyoxalase"/>
    <property type="match status" value="1"/>
</dbReference>
<keyword evidence="2" id="KW-0223">Dioxygenase</keyword>
<gene>
    <name evidence="2" type="ORF">SBF1_2480009</name>
</gene>
<evidence type="ECO:0000313" key="3">
    <source>
        <dbReference type="Proteomes" id="UP000238916"/>
    </source>
</evidence>
<dbReference type="Gene3D" id="3.10.180.10">
    <property type="entry name" value="2,3-Dihydroxybiphenyl 1,2-Dioxygenase, domain 1"/>
    <property type="match status" value="1"/>
</dbReference>
<keyword evidence="2" id="KW-0560">Oxidoreductase</keyword>
<proteinExistence type="predicted"/>
<dbReference type="InterPro" id="IPR037523">
    <property type="entry name" value="VOC_core"/>
</dbReference>
<organism evidence="2 3">
    <name type="scientific">Candidatus Desulfosporosinus infrequens</name>
    <dbReference type="NCBI Taxonomy" id="2043169"/>
    <lineage>
        <taxon>Bacteria</taxon>
        <taxon>Bacillati</taxon>
        <taxon>Bacillota</taxon>
        <taxon>Clostridia</taxon>
        <taxon>Eubacteriales</taxon>
        <taxon>Desulfitobacteriaceae</taxon>
        <taxon>Desulfosporosinus</taxon>
    </lineage>
</organism>